<dbReference type="Pfam" id="PF09325">
    <property type="entry name" value="Vps5"/>
    <property type="match status" value="1"/>
</dbReference>
<evidence type="ECO:0000259" key="12">
    <source>
        <dbReference type="PROSITE" id="PS50195"/>
    </source>
</evidence>
<dbReference type="GO" id="GO:0005829">
    <property type="term" value="C:cytosol"/>
    <property type="evidence" value="ECO:0007669"/>
    <property type="project" value="GOC"/>
</dbReference>
<dbReference type="EMBL" id="JAKMXF010000210">
    <property type="protein sequence ID" value="KAI6655221.1"/>
    <property type="molecule type" value="Genomic_DNA"/>
</dbReference>
<evidence type="ECO:0000256" key="5">
    <source>
        <dbReference type="ARBA" id="ARBA00022448"/>
    </source>
</evidence>
<dbReference type="Proteomes" id="UP001165289">
    <property type="component" value="Unassembled WGS sequence"/>
</dbReference>
<keyword evidence="10" id="KW-0472">Membrane</keyword>
<dbReference type="InterPro" id="IPR027267">
    <property type="entry name" value="AH/BAR_dom_sf"/>
</dbReference>
<evidence type="ECO:0000256" key="1">
    <source>
        <dbReference type="ARBA" id="ARBA00004287"/>
    </source>
</evidence>
<gene>
    <name evidence="13" type="ORF">LOD99_2509</name>
</gene>
<dbReference type="InterPro" id="IPR036871">
    <property type="entry name" value="PX_dom_sf"/>
</dbReference>
<dbReference type="FunFam" id="1.20.1270.60:FF:000022">
    <property type="entry name" value="Sorting nexin 3 protein"/>
    <property type="match status" value="1"/>
</dbReference>
<dbReference type="GO" id="GO:0034498">
    <property type="term" value="P:early endosome to Golgi transport"/>
    <property type="evidence" value="ECO:0007669"/>
    <property type="project" value="TreeGrafter"/>
</dbReference>
<keyword evidence="5" id="KW-0813">Transport</keyword>
<dbReference type="PANTHER" id="PTHR10555">
    <property type="entry name" value="SORTING NEXIN"/>
    <property type="match status" value="1"/>
</dbReference>
<dbReference type="GO" id="GO:0035091">
    <property type="term" value="F:phosphatidylinositol binding"/>
    <property type="evidence" value="ECO:0007669"/>
    <property type="project" value="InterPro"/>
</dbReference>
<proteinExistence type="inferred from homology"/>
<comment type="caution">
    <text evidence="13">The sequence shown here is derived from an EMBL/GenBank/DDBJ whole genome shotgun (WGS) entry which is preliminary data.</text>
</comment>
<comment type="similarity">
    <text evidence="4">Belongs to the sorting nexin family.</text>
</comment>
<organism evidence="13 14">
    <name type="scientific">Oopsacas minuta</name>
    <dbReference type="NCBI Taxonomy" id="111878"/>
    <lineage>
        <taxon>Eukaryota</taxon>
        <taxon>Metazoa</taxon>
        <taxon>Porifera</taxon>
        <taxon>Hexactinellida</taxon>
        <taxon>Hexasterophora</taxon>
        <taxon>Lyssacinosida</taxon>
        <taxon>Leucopsacidae</taxon>
        <taxon>Oopsacas</taxon>
    </lineage>
</organism>
<dbReference type="SMART" id="SM00312">
    <property type="entry name" value="PX"/>
    <property type="match status" value="1"/>
</dbReference>
<evidence type="ECO:0000256" key="2">
    <source>
        <dbReference type="ARBA" id="ARBA00004496"/>
    </source>
</evidence>
<evidence type="ECO:0000256" key="9">
    <source>
        <dbReference type="ARBA" id="ARBA00023034"/>
    </source>
</evidence>
<protein>
    <submittedName>
        <fullName evidence="13">Sorting nexin-2</fullName>
    </submittedName>
</protein>
<dbReference type="Gene3D" id="1.20.1270.60">
    <property type="entry name" value="Arfaptin homology (AH) domain/BAR domain"/>
    <property type="match status" value="1"/>
</dbReference>
<evidence type="ECO:0000256" key="11">
    <source>
        <dbReference type="SAM" id="MobiDB-lite"/>
    </source>
</evidence>
<dbReference type="Pfam" id="PF00787">
    <property type="entry name" value="PX"/>
    <property type="match status" value="1"/>
</dbReference>
<accession>A0AAV7K258</accession>
<feature type="region of interest" description="Disordered" evidence="11">
    <location>
        <begin position="1"/>
        <end position="43"/>
    </location>
</feature>
<comment type="subcellular location">
    <subcellularLocation>
        <location evidence="2">Cytoplasm</location>
    </subcellularLocation>
    <subcellularLocation>
        <location evidence="3">Golgi apparatus</location>
    </subcellularLocation>
    <subcellularLocation>
        <location evidence="1">Membrane</location>
        <topology evidence="1">Peripheral membrane protein</topology>
        <orientation evidence="1">Cytoplasmic side</orientation>
    </subcellularLocation>
</comment>
<evidence type="ECO:0000313" key="13">
    <source>
        <dbReference type="EMBL" id="KAI6655221.1"/>
    </source>
</evidence>
<feature type="domain" description="PX" evidence="12">
    <location>
        <begin position="129"/>
        <end position="258"/>
    </location>
</feature>
<evidence type="ECO:0000256" key="3">
    <source>
        <dbReference type="ARBA" id="ARBA00004555"/>
    </source>
</evidence>
<reference evidence="13 14" key="1">
    <citation type="journal article" date="2023" name="BMC Biol.">
        <title>The compact genome of the sponge Oopsacas minuta (Hexactinellida) is lacking key metazoan core genes.</title>
        <authorList>
            <person name="Santini S."/>
            <person name="Schenkelaars Q."/>
            <person name="Jourda C."/>
            <person name="Duchesne M."/>
            <person name="Belahbib H."/>
            <person name="Rocher C."/>
            <person name="Selva M."/>
            <person name="Riesgo A."/>
            <person name="Vervoort M."/>
            <person name="Leys S.P."/>
            <person name="Kodjabachian L."/>
            <person name="Le Bivic A."/>
            <person name="Borchiellini C."/>
            <person name="Claverie J.M."/>
            <person name="Renard E."/>
        </authorList>
    </citation>
    <scope>NUCLEOTIDE SEQUENCE [LARGE SCALE GENOMIC DNA]</scope>
    <source>
        <strain evidence="13">SPO-2</strain>
    </source>
</reference>
<evidence type="ECO:0000256" key="4">
    <source>
        <dbReference type="ARBA" id="ARBA00010883"/>
    </source>
</evidence>
<dbReference type="PANTHER" id="PTHR10555:SF170">
    <property type="entry name" value="FI18122P1"/>
    <property type="match status" value="1"/>
</dbReference>
<keyword evidence="9" id="KW-0333">Golgi apparatus</keyword>
<dbReference type="PROSITE" id="PS50195">
    <property type="entry name" value="PX"/>
    <property type="match status" value="1"/>
</dbReference>
<dbReference type="InterPro" id="IPR015404">
    <property type="entry name" value="Vps5_C"/>
</dbReference>
<dbReference type="Gene3D" id="3.30.1520.10">
    <property type="entry name" value="Phox-like domain"/>
    <property type="match status" value="1"/>
</dbReference>
<keyword evidence="7" id="KW-0597">Phosphoprotein</keyword>
<dbReference type="GO" id="GO:0098796">
    <property type="term" value="C:membrane protein complex"/>
    <property type="evidence" value="ECO:0007669"/>
    <property type="project" value="UniProtKB-ARBA"/>
</dbReference>
<dbReference type="AlphaFoldDB" id="A0AAV7K258"/>
<evidence type="ECO:0000256" key="7">
    <source>
        <dbReference type="ARBA" id="ARBA00022553"/>
    </source>
</evidence>
<dbReference type="GO" id="GO:0015031">
    <property type="term" value="P:protein transport"/>
    <property type="evidence" value="ECO:0007669"/>
    <property type="project" value="UniProtKB-KW"/>
</dbReference>
<evidence type="ECO:0000256" key="6">
    <source>
        <dbReference type="ARBA" id="ARBA00022490"/>
    </source>
</evidence>
<dbReference type="SUPFAM" id="SSF64268">
    <property type="entry name" value="PX domain"/>
    <property type="match status" value="1"/>
</dbReference>
<evidence type="ECO:0000256" key="10">
    <source>
        <dbReference type="ARBA" id="ARBA00023136"/>
    </source>
</evidence>
<dbReference type="InterPro" id="IPR001683">
    <property type="entry name" value="PX_dom"/>
</dbReference>
<sequence>MTDLEPPPLEDSSHTVPIVPTIENESPEAVASAPALEPDEPSPEVMFMSAKQDHDPIVELNGPGSSEDELKSFSFEGQPAQLPVSELREVSIDIEKEKKTSANRDSGDYNFQTLAAGLSVEPEEIKGDYDITITVSDPDKVGDGMGAFMVYQITCTTSIPTFKAAECTVRRRFSDFLKLHAELCEKHECKGRIVPPAPEKSMQNLTKVKMSKAENTGSSEFIEKRRAALSRYLNRIAKHPILVQDPIFRQFLENPGDLPYAKDMSYMSGAGIMRAMKNVGAQLSKMTTKMTETDMWFEMKLTQIEALDSHLRKLLTSVEIMVNERRILCNAGGSLASNLALLSQTEDNNAVAGAISHLSDLEGKVHDLNEKQWHCDYFLLGEMARDYIAIIASIKSCFDLRVKIYQTWQMSQNTLVKKREQEVKLQSQGKHDKVPQVQAEIGVLEQRVQEGQDSFDAISKNFRTEVERFEKNRAIEFKQTILKYLREMLEHQEKMLSCWQEFLPEAQNI</sequence>
<dbReference type="GO" id="GO:0005794">
    <property type="term" value="C:Golgi apparatus"/>
    <property type="evidence" value="ECO:0007669"/>
    <property type="project" value="UniProtKB-SubCell"/>
</dbReference>
<evidence type="ECO:0000313" key="14">
    <source>
        <dbReference type="Proteomes" id="UP001165289"/>
    </source>
</evidence>
<dbReference type="FunFam" id="3.30.1520.10:FF:000016">
    <property type="entry name" value="Sorting nexin 2"/>
    <property type="match status" value="1"/>
</dbReference>
<keyword evidence="8" id="KW-0653">Protein transport</keyword>
<name>A0AAV7K258_9METZ</name>
<keyword evidence="14" id="KW-1185">Reference proteome</keyword>
<keyword evidence="6" id="KW-0963">Cytoplasm</keyword>
<dbReference type="GO" id="GO:0010008">
    <property type="term" value="C:endosome membrane"/>
    <property type="evidence" value="ECO:0007669"/>
    <property type="project" value="TreeGrafter"/>
</dbReference>
<evidence type="ECO:0000256" key="8">
    <source>
        <dbReference type="ARBA" id="ARBA00022927"/>
    </source>
</evidence>